<proteinExistence type="predicted"/>
<gene>
    <name evidence="1" type="ORF">QLQ15_09365</name>
</gene>
<protein>
    <submittedName>
        <fullName evidence="1">Uncharacterized protein</fullName>
    </submittedName>
</protein>
<reference evidence="1 2" key="1">
    <citation type="submission" date="2023-05" db="EMBL/GenBank/DDBJ databases">
        <title>Lysobacter sp. strain LF1 Genome sequencing and assembly.</title>
        <authorList>
            <person name="Jung Y."/>
        </authorList>
    </citation>
    <scope>NUCLEOTIDE SEQUENCE [LARGE SCALE GENOMIC DNA]</scope>
    <source>
        <strain evidence="1 2">LF1</strain>
    </source>
</reference>
<dbReference type="RefSeq" id="WP_283212523.1">
    <property type="nucleotide sequence ID" value="NZ_JASGBI010000001.1"/>
</dbReference>
<dbReference type="EMBL" id="JASGBI010000001">
    <property type="protein sequence ID" value="MDI9239117.1"/>
    <property type="molecule type" value="Genomic_DNA"/>
</dbReference>
<comment type="caution">
    <text evidence="1">The sequence shown here is derived from an EMBL/GenBank/DDBJ whole genome shotgun (WGS) entry which is preliminary data.</text>
</comment>
<dbReference type="Proteomes" id="UP001321580">
    <property type="component" value="Unassembled WGS sequence"/>
</dbReference>
<evidence type="ECO:0000313" key="1">
    <source>
        <dbReference type="EMBL" id="MDI9239117.1"/>
    </source>
</evidence>
<keyword evidence="2" id="KW-1185">Reference proteome</keyword>
<name>A0ABT6XG40_9GAMM</name>
<sequence>MLLLASTMAGCGASERAGDSQSAVGWCAKDSANCTTIVFRGGVADPSLAAAHPPTLRIPDAYIAEEFRDRISGAESVVLPSVVLTVPASACGLDAGLLDTKGVAVGLTEVSTDWSRMMMEGRRRAADDYPAQFPILTDPRSKLRYQQLESYPNWHVRRRYLNEAPQSVGFVSMECTHPAAGRKPDGIVGRCWLHTSPVEGLMTMTVFKEARLEDWGEVRRCVDDLVLRFVDDARTSPSGR</sequence>
<evidence type="ECO:0000313" key="2">
    <source>
        <dbReference type="Proteomes" id="UP001321580"/>
    </source>
</evidence>
<organism evidence="1 2">
    <name type="scientific">Lysobacter stagni</name>
    <dbReference type="NCBI Taxonomy" id="3045172"/>
    <lineage>
        <taxon>Bacteria</taxon>
        <taxon>Pseudomonadati</taxon>
        <taxon>Pseudomonadota</taxon>
        <taxon>Gammaproteobacteria</taxon>
        <taxon>Lysobacterales</taxon>
        <taxon>Lysobacteraceae</taxon>
        <taxon>Lysobacter</taxon>
    </lineage>
</organism>
<accession>A0ABT6XG40</accession>